<dbReference type="EMBL" id="KL584827">
    <property type="protein sequence ID" value="KEQ65054.1"/>
    <property type="molecule type" value="Genomic_DNA"/>
</dbReference>
<dbReference type="PANTHER" id="PTHR12900:SF0">
    <property type="entry name" value="CHECKPOINT PROTEIN"/>
    <property type="match status" value="1"/>
</dbReference>
<evidence type="ECO:0000256" key="1">
    <source>
        <dbReference type="ARBA" id="ARBA00004123"/>
    </source>
</evidence>
<dbReference type="GO" id="GO:0033314">
    <property type="term" value="P:mitotic DNA replication checkpoint signaling"/>
    <property type="evidence" value="ECO:0007669"/>
    <property type="project" value="EnsemblFungi"/>
</dbReference>
<dbReference type="GO" id="GO:0000723">
    <property type="term" value="P:telomere maintenance"/>
    <property type="evidence" value="ECO:0007669"/>
    <property type="project" value="EnsemblFungi"/>
</dbReference>
<protein>
    <recommendedName>
        <fullName evidence="4">Checkpoint protein</fullName>
    </recommendedName>
</protein>
<dbReference type="GO" id="GO:0006289">
    <property type="term" value="P:nucleotide-excision repair"/>
    <property type="evidence" value="ECO:0007669"/>
    <property type="project" value="TreeGrafter"/>
</dbReference>
<dbReference type="GO" id="GO:0031573">
    <property type="term" value="P:mitotic intra-S DNA damage checkpoint signaling"/>
    <property type="evidence" value="ECO:0007669"/>
    <property type="project" value="EnsemblFungi"/>
</dbReference>
<dbReference type="STRING" id="1043003.A0A074W0H6"/>
<keyword evidence="6" id="KW-1185">Reference proteome</keyword>
<dbReference type="GO" id="GO:0030896">
    <property type="term" value="C:checkpoint clamp complex"/>
    <property type="evidence" value="ECO:0007669"/>
    <property type="project" value="EnsemblFungi"/>
</dbReference>
<dbReference type="GO" id="GO:0044778">
    <property type="term" value="P:meiotic DNA integrity checkpoint signaling"/>
    <property type="evidence" value="ECO:0007669"/>
    <property type="project" value="TreeGrafter"/>
</dbReference>
<evidence type="ECO:0000313" key="5">
    <source>
        <dbReference type="EMBL" id="KEQ65054.1"/>
    </source>
</evidence>
<sequence length="366" mass="40011">MRFRADIKNNNVLTKLAASLASLGPVAWVKLSNEDVRFTIIPDQGSSAWAPNLVQDQIFETYTIQSAAENNTINLEVPLQNLHRALKSAQNASHASIRLTKKNNIPLLSLTITTAIFAGAPKSTFQSGPPEEYGYNTGFPPSDEFGNQFPADDVDEPVYDRPNRETIITQDIPIKVLSPAVVSGLHEPRSREPDVHIVLPPLLQLKSISDRFTKLAVSSTKTPNGSSGFRGSTARTPKLELSANMHGCLKLRLKTDAMDISSRWTGLSNPELDPTTVEGGEEGIAQHPSTLMRSRGDPEGISDEGWAVVRLDGKDWGKVLGIGRVGGRVIACFCNEHALILYVYLPNEEVDVAESVITYYISSYSQ</sequence>
<comment type="subcellular location">
    <subcellularLocation>
        <location evidence="1">Nucleus</location>
    </subcellularLocation>
</comment>
<reference evidence="5 6" key="1">
    <citation type="journal article" date="2014" name="BMC Genomics">
        <title>Genome sequencing of four Aureobasidium pullulans varieties: biotechnological potential, stress tolerance, and description of new species.</title>
        <authorList>
            <person name="Gostin Ar C."/>
            <person name="Ohm R.A."/>
            <person name="Kogej T."/>
            <person name="Sonjak S."/>
            <person name="Turk M."/>
            <person name="Zajc J."/>
            <person name="Zalar P."/>
            <person name="Grube M."/>
            <person name="Sun H."/>
            <person name="Han J."/>
            <person name="Sharma A."/>
            <person name="Chiniquy J."/>
            <person name="Ngan C.Y."/>
            <person name="Lipzen A."/>
            <person name="Barry K."/>
            <person name="Grigoriev I.V."/>
            <person name="Gunde-Cimerman N."/>
        </authorList>
    </citation>
    <scope>NUCLEOTIDE SEQUENCE [LARGE SCALE GENOMIC DNA]</scope>
    <source>
        <strain evidence="5 6">CBS 110374</strain>
    </source>
</reference>
<evidence type="ECO:0000256" key="4">
    <source>
        <dbReference type="PIRNR" id="PIRNR011312"/>
    </source>
</evidence>
<dbReference type="Pfam" id="PF04005">
    <property type="entry name" value="Hus1"/>
    <property type="match status" value="1"/>
</dbReference>
<dbReference type="GeneID" id="63919328"/>
<dbReference type="GO" id="GO:0035861">
    <property type="term" value="C:site of double-strand break"/>
    <property type="evidence" value="ECO:0007669"/>
    <property type="project" value="EnsemblFungi"/>
</dbReference>
<dbReference type="RefSeq" id="XP_040882077.1">
    <property type="nucleotide sequence ID" value="XM_041025955.1"/>
</dbReference>
<dbReference type="HOGENOM" id="CLU_035754_0_0_1"/>
<keyword evidence="3" id="KW-0539">Nucleus</keyword>
<comment type="similarity">
    <text evidence="2 4">Belongs to the HUS1 family.</text>
</comment>
<proteinExistence type="inferred from homology"/>
<name>A0A074W0H6_AURM1</name>
<dbReference type="Proteomes" id="UP000030672">
    <property type="component" value="Unassembled WGS sequence"/>
</dbReference>
<dbReference type="InterPro" id="IPR046938">
    <property type="entry name" value="DNA_clamp_sf"/>
</dbReference>
<dbReference type="Gene3D" id="3.70.10.10">
    <property type="match status" value="1"/>
</dbReference>
<evidence type="ECO:0000256" key="2">
    <source>
        <dbReference type="ARBA" id="ARBA00005563"/>
    </source>
</evidence>
<dbReference type="PIRSF" id="PIRSF011312">
    <property type="entry name" value="Cell_cycle_HUS1"/>
    <property type="match status" value="1"/>
</dbReference>
<dbReference type="GO" id="GO:0140445">
    <property type="term" value="C:chromosome, telomeric repeat region"/>
    <property type="evidence" value="ECO:0007669"/>
    <property type="project" value="EnsemblFungi"/>
</dbReference>
<dbReference type="InterPro" id="IPR016580">
    <property type="entry name" value="HUS1"/>
</dbReference>
<evidence type="ECO:0000313" key="6">
    <source>
        <dbReference type="Proteomes" id="UP000030672"/>
    </source>
</evidence>
<evidence type="ECO:0000256" key="3">
    <source>
        <dbReference type="ARBA" id="ARBA00023242"/>
    </source>
</evidence>
<organism evidence="5 6">
    <name type="scientific">Aureobasidium melanogenum (strain CBS 110374)</name>
    <name type="common">Aureobasidium pullulans var. melanogenum</name>
    <dbReference type="NCBI Taxonomy" id="1043003"/>
    <lineage>
        <taxon>Eukaryota</taxon>
        <taxon>Fungi</taxon>
        <taxon>Dikarya</taxon>
        <taxon>Ascomycota</taxon>
        <taxon>Pezizomycotina</taxon>
        <taxon>Dothideomycetes</taxon>
        <taxon>Dothideomycetidae</taxon>
        <taxon>Dothideales</taxon>
        <taxon>Saccotheciaceae</taxon>
        <taxon>Aureobasidium</taxon>
    </lineage>
</organism>
<accession>A0A074W0H6</accession>
<dbReference type="GO" id="GO:0000724">
    <property type="term" value="P:double-strand break repair via homologous recombination"/>
    <property type="evidence" value="ECO:0007669"/>
    <property type="project" value="TreeGrafter"/>
</dbReference>
<dbReference type="AlphaFoldDB" id="A0A074W0H6"/>
<dbReference type="SUPFAM" id="SSF55979">
    <property type="entry name" value="DNA clamp"/>
    <property type="match status" value="1"/>
</dbReference>
<dbReference type="InterPro" id="IPR007150">
    <property type="entry name" value="HUS1/Mec3"/>
</dbReference>
<gene>
    <name evidence="5" type="ORF">M437DRAFT_73002</name>
</gene>
<dbReference type="GO" id="GO:0005730">
    <property type="term" value="C:nucleolus"/>
    <property type="evidence" value="ECO:0007669"/>
    <property type="project" value="InterPro"/>
</dbReference>
<dbReference type="PANTHER" id="PTHR12900">
    <property type="entry name" value="MITOTIC AND DNA DAMAGE CHECKPOINT PROTEIN HUS1"/>
    <property type="match status" value="1"/>
</dbReference>